<dbReference type="NCBIfam" id="TIGR02427">
    <property type="entry name" value="protocat_pcaD"/>
    <property type="match status" value="1"/>
</dbReference>
<reference evidence="3 4" key="2">
    <citation type="journal article" date="2011" name="J. Antibiot.">
        <title>Furaquinocins I and J: novel polyketide isoprenoid hybrid compounds from Streptomyces reveromyceticus SN-593.</title>
        <authorList>
            <person name="Panthee S."/>
            <person name="Takahashi S."/>
            <person name="Takagi H."/>
            <person name="Nogawa T."/>
            <person name="Oowada E."/>
            <person name="Uramoto M."/>
            <person name="Osada H."/>
        </authorList>
    </citation>
    <scope>NUCLEOTIDE SEQUENCE [LARGE SCALE GENOMIC DNA]</scope>
    <source>
        <strain evidence="3 4">SN-593</strain>
    </source>
</reference>
<dbReference type="Pfam" id="PF02627">
    <property type="entry name" value="CMD"/>
    <property type="match status" value="1"/>
</dbReference>
<keyword evidence="4" id="KW-1185">Reference proteome</keyword>
<reference evidence="3 4" key="4">
    <citation type="journal article" date="2020" name="Sci. Rep.">
        <title>beta-carboline chemical signals induce reveromycin production through a LuxR family regulator in Streptomyces sp. SN-593.</title>
        <authorList>
            <person name="Panthee S."/>
            <person name="Kito N."/>
            <person name="Hayashi T."/>
            <person name="Shimizu T."/>
            <person name="Ishikawa J."/>
            <person name="Hamamoto H."/>
            <person name="Osada H."/>
            <person name="Takahashi S."/>
        </authorList>
    </citation>
    <scope>NUCLEOTIDE SEQUENCE [LARGE SCALE GENOMIC DNA]</scope>
    <source>
        <strain evidence="3 4">SN-593</strain>
    </source>
</reference>
<dbReference type="InterPro" id="IPR029058">
    <property type="entry name" value="AB_hydrolase_fold"/>
</dbReference>
<dbReference type="KEGG" id="arev:RVR_1688"/>
<protein>
    <submittedName>
        <fullName evidence="3">Putative 3-oxoadipate enol-lactone hydrolase/4-carboxymuconolactone decarboxylase</fullName>
    </submittedName>
</protein>
<dbReference type="EMBL" id="AP018365">
    <property type="protein sequence ID" value="BBA96407.1"/>
    <property type="molecule type" value="Genomic_DNA"/>
</dbReference>
<evidence type="ECO:0000259" key="2">
    <source>
        <dbReference type="Pfam" id="PF02627"/>
    </source>
</evidence>
<dbReference type="Gene3D" id="3.40.50.1820">
    <property type="entry name" value="alpha/beta hydrolase"/>
    <property type="match status" value="1"/>
</dbReference>
<dbReference type="PRINTS" id="PR00111">
    <property type="entry name" value="ABHYDROLASE"/>
</dbReference>
<dbReference type="Gene3D" id="1.20.1290.10">
    <property type="entry name" value="AhpD-like"/>
    <property type="match status" value="1"/>
</dbReference>
<proteinExistence type="predicted"/>
<dbReference type="NCBIfam" id="TIGR02425">
    <property type="entry name" value="decarb_PcaC"/>
    <property type="match status" value="1"/>
</dbReference>
<reference evidence="3 4" key="1">
    <citation type="journal article" date="2010" name="J. Bacteriol.">
        <title>Biochemical characterization of a novel indole prenyltransferase from Streptomyces sp. SN-593.</title>
        <authorList>
            <person name="Takahashi S."/>
            <person name="Takagi H."/>
            <person name="Toyoda A."/>
            <person name="Uramoto M."/>
            <person name="Nogawa T."/>
            <person name="Ueki M."/>
            <person name="Sakaki Y."/>
            <person name="Osada H."/>
        </authorList>
    </citation>
    <scope>NUCLEOTIDE SEQUENCE [LARGE SCALE GENOMIC DNA]</scope>
    <source>
        <strain evidence="3 4">SN-593</strain>
    </source>
</reference>
<dbReference type="SUPFAM" id="SSF53474">
    <property type="entry name" value="alpha/beta-Hydrolases"/>
    <property type="match status" value="1"/>
</dbReference>
<evidence type="ECO:0000259" key="1">
    <source>
        <dbReference type="Pfam" id="PF00561"/>
    </source>
</evidence>
<dbReference type="InterPro" id="IPR052512">
    <property type="entry name" value="4CMD/NDH-1_regulator"/>
</dbReference>
<dbReference type="Pfam" id="PF00561">
    <property type="entry name" value="Abhydrolase_1"/>
    <property type="match status" value="1"/>
</dbReference>
<dbReference type="Proteomes" id="UP000595703">
    <property type="component" value="Chromosome"/>
</dbReference>
<dbReference type="InterPro" id="IPR012788">
    <property type="entry name" value="Decarb_PcaC"/>
</dbReference>
<dbReference type="GO" id="GO:0047570">
    <property type="term" value="F:3-oxoadipate enol-lactonase activity"/>
    <property type="evidence" value="ECO:0007669"/>
    <property type="project" value="InterPro"/>
</dbReference>
<dbReference type="GO" id="GO:0042952">
    <property type="term" value="P:beta-ketoadipate pathway"/>
    <property type="evidence" value="ECO:0007669"/>
    <property type="project" value="InterPro"/>
</dbReference>
<dbReference type="InterPro" id="IPR000073">
    <property type="entry name" value="AB_hydrolase_1"/>
</dbReference>
<dbReference type="GO" id="GO:0051920">
    <property type="term" value="F:peroxiredoxin activity"/>
    <property type="evidence" value="ECO:0007669"/>
    <property type="project" value="InterPro"/>
</dbReference>
<evidence type="ECO:0000313" key="3">
    <source>
        <dbReference type="EMBL" id="BBA96407.1"/>
    </source>
</evidence>
<dbReference type="PANTHER" id="PTHR33570:SF2">
    <property type="entry name" value="CARBOXYMUCONOLACTONE DECARBOXYLASE-LIKE DOMAIN-CONTAINING PROTEIN"/>
    <property type="match status" value="1"/>
</dbReference>
<feature type="domain" description="AB hydrolase-1" evidence="1">
    <location>
        <begin position="16"/>
        <end position="241"/>
    </location>
</feature>
<dbReference type="PANTHER" id="PTHR33570">
    <property type="entry name" value="4-CARBOXYMUCONOLACTONE DECARBOXYLASE FAMILY PROTEIN"/>
    <property type="match status" value="1"/>
</dbReference>
<evidence type="ECO:0000313" key="4">
    <source>
        <dbReference type="Proteomes" id="UP000595703"/>
    </source>
</evidence>
<dbReference type="InterPro" id="IPR026968">
    <property type="entry name" value="PcaD/CatD"/>
</dbReference>
<gene>
    <name evidence="3" type="ORF">RVR_1688</name>
</gene>
<dbReference type="AlphaFoldDB" id="A0A7U3UPK1"/>
<dbReference type="SUPFAM" id="SSF69118">
    <property type="entry name" value="AhpD-like"/>
    <property type="match status" value="1"/>
</dbReference>
<dbReference type="InterPro" id="IPR029032">
    <property type="entry name" value="AhpD-like"/>
</dbReference>
<organism evidence="3 4">
    <name type="scientific">Actinacidiphila reveromycinica</name>
    <dbReference type="NCBI Taxonomy" id="659352"/>
    <lineage>
        <taxon>Bacteria</taxon>
        <taxon>Bacillati</taxon>
        <taxon>Actinomycetota</taxon>
        <taxon>Actinomycetes</taxon>
        <taxon>Kitasatosporales</taxon>
        <taxon>Streptomycetaceae</taxon>
        <taxon>Actinacidiphila</taxon>
    </lineage>
</organism>
<dbReference type="RefSeq" id="WP_202232847.1">
    <property type="nucleotide sequence ID" value="NZ_AP018365.1"/>
</dbReference>
<sequence length="389" mass="40728">MTSLPHHVTDGRADAPALLLGPSLGTSLHLWDAQVPALARGHRVVRYDLPGHGGSPSALLTGITGPPTVAALAGLVLDLADSLGIGRFAYAGDSLGGAVGTWLALHHPDRLTSLALVCTAARFGDPQGWHDRAAQVRAHGLGALADSAPERWFTPAFRTSGTARALIDDHRHTDPAGYAACCEALAAFDVRDQLHRVTAPVLVIAGRQDRATPPEDARLLADSIAGSTLLELDAAAHLAPAEQPQRVLHALLDHLGAESRPAAGHAATTHAAGAAVRRAVLGDAHVERAGAATTAFTAPFQDLITRYAWGEIWTRPGLDRRTRSCMTLTALVALGHHDELAMHVRAARTNGLTDEEIQEVLLQSAIYCGVPAANTAFAIAARVLADLDA</sequence>
<dbReference type="InterPro" id="IPR003779">
    <property type="entry name" value="CMD-like"/>
</dbReference>
<feature type="domain" description="Carboxymuconolactone decarboxylase-like" evidence="2">
    <location>
        <begin position="300"/>
        <end position="381"/>
    </location>
</feature>
<keyword evidence="3" id="KW-0378">Hydrolase</keyword>
<accession>A0A7U3UPK1</accession>
<name>A0A7U3UPK1_9ACTN</name>
<reference evidence="3 4" key="3">
    <citation type="journal article" date="2011" name="Nat. Chem. Biol.">
        <title>Reveromycin A biosynthesis uses RevG and RevJ for stereospecific spiroacetal formation.</title>
        <authorList>
            <person name="Takahashi S."/>
            <person name="Toyoda A."/>
            <person name="Sekiyama Y."/>
            <person name="Takagi H."/>
            <person name="Nogawa T."/>
            <person name="Uramoto M."/>
            <person name="Suzuki R."/>
            <person name="Koshino H."/>
            <person name="Kumano T."/>
            <person name="Panthee S."/>
            <person name="Dairi T."/>
            <person name="Ishikawa J."/>
            <person name="Ikeda H."/>
            <person name="Sakaki Y."/>
            <person name="Osada H."/>
        </authorList>
    </citation>
    <scope>NUCLEOTIDE SEQUENCE [LARGE SCALE GENOMIC DNA]</scope>
    <source>
        <strain evidence="3 4">SN-593</strain>
    </source>
</reference>